<organism evidence="2 3">
    <name type="scientific">Crossiella equi</name>
    <dbReference type="NCBI Taxonomy" id="130796"/>
    <lineage>
        <taxon>Bacteria</taxon>
        <taxon>Bacillati</taxon>
        <taxon>Actinomycetota</taxon>
        <taxon>Actinomycetes</taxon>
        <taxon>Pseudonocardiales</taxon>
        <taxon>Pseudonocardiaceae</taxon>
        <taxon>Crossiella</taxon>
    </lineage>
</organism>
<evidence type="ECO:0000259" key="1">
    <source>
        <dbReference type="Pfam" id="PF01471"/>
    </source>
</evidence>
<reference evidence="2 3" key="1">
    <citation type="submission" date="2021-03" db="EMBL/GenBank/DDBJ databases">
        <title>Sequencing the genomes of 1000 actinobacteria strains.</title>
        <authorList>
            <person name="Klenk H.-P."/>
        </authorList>
    </citation>
    <scope>NUCLEOTIDE SEQUENCE [LARGE SCALE GENOMIC DNA]</scope>
    <source>
        <strain evidence="2 3">DSM 44580</strain>
    </source>
</reference>
<dbReference type="Proteomes" id="UP001519363">
    <property type="component" value="Unassembled WGS sequence"/>
</dbReference>
<accession>A0ABS5AH12</accession>
<dbReference type="PANTHER" id="PTHR41533:SF1">
    <property type="entry name" value="L,D-TRANSPEPTIDASE YCBB-RELATED"/>
    <property type="match status" value="1"/>
</dbReference>
<dbReference type="InterPro" id="IPR036366">
    <property type="entry name" value="PGBDSf"/>
</dbReference>
<proteinExistence type="predicted"/>
<keyword evidence="3" id="KW-1185">Reference proteome</keyword>
<dbReference type="RefSeq" id="WP_158103493.1">
    <property type="nucleotide sequence ID" value="NZ_JAGIOO010000001.1"/>
</dbReference>
<dbReference type="Pfam" id="PF01471">
    <property type="entry name" value="PG_binding_1"/>
    <property type="match status" value="2"/>
</dbReference>
<dbReference type="Gene3D" id="1.10.101.10">
    <property type="entry name" value="PGBD-like superfamily/PGBD"/>
    <property type="match status" value="2"/>
</dbReference>
<evidence type="ECO:0000313" key="3">
    <source>
        <dbReference type="Proteomes" id="UP001519363"/>
    </source>
</evidence>
<feature type="domain" description="Peptidoglycan binding-like" evidence="1">
    <location>
        <begin position="143"/>
        <end position="181"/>
    </location>
</feature>
<protein>
    <submittedName>
        <fullName evidence="2">Peptidoglycan hydrolase-like protein with peptidoglycan-binding domain</fullName>
    </submittedName>
</protein>
<dbReference type="InterPro" id="IPR052905">
    <property type="entry name" value="LD-transpeptidase_YkuD-like"/>
</dbReference>
<dbReference type="EMBL" id="JAGIOO010000001">
    <property type="protein sequence ID" value="MBP2475852.1"/>
    <property type="molecule type" value="Genomic_DNA"/>
</dbReference>
<dbReference type="InterPro" id="IPR036365">
    <property type="entry name" value="PGBD-like_sf"/>
</dbReference>
<dbReference type="SUPFAM" id="SSF47090">
    <property type="entry name" value="PGBD-like"/>
    <property type="match status" value="2"/>
</dbReference>
<sequence>MLALTTIGLSSTAGAEQASACSSPESSAAYAATLPQVNPGDRGPEVKGMQLRLKELGYPLTGTGLYADNTLTAVKDFQRKHGINDSGTVGSTTWQKLVGVLPKYRTENLYPAGQQLHPGDHTPDAVNQLFDTAGRATGGWEWQGGRDGYYEGQLVDVVKKFQREVGINDSGIVGAKTWKALGDVVSIRGYWGC</sequence>
<gene>
    <name evidence="2" type="ORF">JOF53_004724</name>
</gene>
<dbReference type="PANTHER" id="PTHR41533">
    <property type="entry name" value="L,D-TRANSPEPTIDASE HI_1667-RELATED"/>
    <property type="match status" value="1"/>
</dbReference>
<comment type="caution">
    <text evidence="2">The sequence shown here is derived from an EMBL/GenBank/DDBJ whole genome shotgun (WGS) entry which is preliminary data.</text>
</comment>
<evidence type="ECO:0000313" key="2">
    <source>
        <dbReference type="EMBL" id="MBP2475852.1"/>
    </source>
</evidence>
<name>A0ABS5AH12_9PSEU</name>
<feature type="domain" description="Peptidoglycan binding-like" evidence="1">
    <location>
        <begin position="42"/>
        <end position="97"/>
    </location>
</feature>
<dbReference type="InterPro" id="IPR002477">
    <property type="entry name" value="Peptidoglycan-bd-like"/>
</dbReference>